<dbReference type="OrthoDB" id="62952at2759"/>
<proteinExistence type="predicted"/>
<name>A0A8H6RIS3_9PEZI</name>
<protein>
    <recommendedName>
        <fullName evidence="4">F-box domain-containing protein</fullName>
    </recommendedName>
</protein>
<evidence type="ECO:0000313" key="2">
    <source>
        <dbReference type="EMBL" id="KAF7191597.1"/>
    </source>
</evidence>
<accession>A0A8H6RIS3</accession>
<feature type="region of interest" description="Disordered" evidence="1">
    <location>
        <begin position="279"/>
        <end position="315"/>
    </location>
</feature>
<gene>
    <name evidence="2" type="ORF">HII31_07099</name>
</gene>
<comment type="caution">
    <text evidence="2">The sequence shown here is derived from an EMBL/GenBank/DDBJ whole genome shotgun (WGS) entry which is preliminary data.</text>
</comment>
<keyword evidence="3" id="KW-1185">Reference proteome</keyword>
<dbReference type="PANTHER" id="PTHR42085">
    <property type="entry name" value="F-BOX DOMAIN-CONTAINING PROTEIN"/>
    <property type="match status" value="1"/>
</dbReference>
<dbReference type="Proteomes" id="UP000660729">
    <property type="component" value="Unassembled WGS sequence"/>
</dbReference>
<sequence>MATATTPQAEMPTSFRFLDLPPELRNRVYDLASSSEIPVTLIDRSSRSLFDLIDSEKMDSYLFGDALRYEKTNHNRLALLRVSRAVRREAWSLPFANMILEFPRHDRIPEVLPKIDALVNEWRYKLQHVQHLEMQDMTSDFFLWTPAYRAYEEALTRPIDGWVENWRSFSCSDFTFRLTLKTLSKLRTYLYNVRSVTIKPSYDAEYAQTELIAQVLYNLADSKTRRTLERMFPMLEDIVVVNMFGAERYVKSKEGWWMRAYSKEEIPLRLTLPLWQSDDPDSGSSHMADQETGFTAAHPVTDLDPQSAVEQASHN</sequence>
<dbReference type="AlphaFoldDB" id="A0A8H6RIS3"/>
<dbReference type="PANTHER" id="PTHR42085:SF1">
    <property type="entry name" value="F-BOX DOMAIN-CONTAINING PROTEIN"/>
    <property type="match status" value="1"/>
</dbReference>
<evidence type="ECO:0000313" key="3">
    <source>
        <dbReference type="Proteomes" id="UP000660729"/>
    </source>
</evidence>
<reference evidence="2" key="1">
    <citation type="submission" date="2020-04" db="EMBL/GenBank/DDBJ databases">
        <title>Draft genome resource of the tomato pathogen Pseudocercospora fuligena.</title>
        <authorList>
            <person name="Zaccaron A."/>
        </authorList>
    </citation>
    <scope>NUCLEOTIDE SEQUENCE</scope>
    <source>
        <strain evidence="2">PF001</strain>
    </source>
</reference>
<organism evidence="2 3">
    <name type="scientific">Pseudocercospora fuligena</name>
    <dbReference type="NCBI Taxonomy" id="685502"/>
    <lineage>
        <taxon>Eukaryota</taxon>
        <taxon>Fungi</taxon>
        <taxon>Dikarya</taxon>
        <taxon>Ascomycota</taxon>
        <taxon>Pezizomycotina</taxon>
        <taxon>Dothideomycetes</taxon>
        <taxon>Dothideomycetidae</taxon>
        <taxon>Mycosphaerellales</taxon>
        <taxon>Mycosphaerellaceae</taxon>
        <taxon>Pseudocercospora</taxon>
    </lineage>
</organism>
<dbReference type="InterPro" id="IPR038883">
    <property type="entry name" value="AN11006-like"/>
</dbReference>
<dbReference type="EMBL" id="JABCIY010000157">
    <property type="protein sequence ID" value="KAF7191597.1"/>
    <property type="molecule type" value="Genomic_DNA"/>
</dbReference>
<evidence type="ECO:0000256" key="1">
    <source>
        <dbReference type="SAM" id="MobiDB-lite"/>
    </source>
</evidence>
<evidence type="ECO:0008006" key="4">
    <source>
        <dbReference type="Google" id="ProtNLM"/>
    </source>
</evidence>